<evidence type="ECO:0000313" key="3">
    <source>
        <dbReference type="Proteomes" id="UP000182054"/>
    </source>
</evidence>
<evidence type="ECO:0000256" key="1">
    <source>
        <dbReference type="SAM" id="Phobius"/>
    </source>
</evidence>
<dbReference type="EMBL" id="FOJN01000006">
    <property type="protein sequence ID" value="SFA50476.1"/>
    <property type="molecule type" value="Genomic_DNA"/>
</dbReference>
<keyword evidence="1" id="KW-0812">Transmembrane</keyword>
<reference evidence="2 3" key="1">
    <citation type="submission" date="2016-10" db="EMBL/GenBank/DDBJ databases">
        <authorList>
            <person name="de Groot N.N."/>
        </authorList>
    </citation>
    <scope>NUCLEOTIDE SEQUENCE [LARGE SCALE GENOMIC DNA]</scope>
    <source>
        <strain evidence="2 3">DSM 44908</strain>
    </source>
</reference>
<keyword evidence="1" id="KW-1133">Transmembrane helix</keyword>
<feature type="transmembrane region" description="Helical" evidence="1">
    <location>
        <begin position="5"/>
        <end position="26"/>
    </location>
</feature>
<keyword evidence="1" id="KW-0472">Membrane</keyword>
<protein>
    <submittedName>
        <fullName evidence="2">Uncharacterized protein</fullName>
    </submittedName>
</protein>
<dbReference type="GeneID" id="85485780"/>
<dbReference type="RefSeq" id="WP_211267507.1">
    <property type="nucleotide sequence ID" value="NZ_CP135915.1"/>
</dbReference>
<name>A0A1I0THL3_9NOCA</name>
<dbReference type="Proteomes" id="UP000182054">
    <property type="component" value="Unassembled WGS sequence"/>
</dbReference>
<proteinExistence type="predicted"/>
<gene>
    <name evidence="2" type="ORF">SAMN05444374_10660</name>
</gene>
<dbReference type="AlphaFoldDB" id="A0A1I0THL3"/>
<feature type="transmembrane region" description="Helical" evidence="1">
    <location>
        <begin position="32"/>
        <end position="49"/>
    </location>
</feature>
<accession>A0A1I0THL3</accession>
<organism evidence="2 3">
    <name type="scientific">Rhodococcoides kroppenstedtii</name>
    <dbReference type="NCBI Taxonomy" id="293050"/>
    <lineage>
        <taxon>Bacteria</taxon>
        <taxon>Bacillati</taxon>
        <taxon>Actinomycetota</taxon>
        <taxon>Actinomycetes</taxon>
        <taxon>Mycobacteriales</taxon>
        <taxon>Nocardiaceae</taxon>
        <taxon>Rhodococcoides</taxon>
    </lineage>
</organism>
<evidence type="ECO:0000313" key="2">
    <source>
        <dbReference type="EMBL" id="SFA50476.1"/>
    </source>
</evidence>
<sequence>MTVRWVDAVVIVIAVAVGVAAVIAGGADDSPGLQGLGLIVVIGSVALAVRRARRRRHGGHRPRD</sequence>